<feature type="repeat" description="WD" evidence="4">
    <location>
        <begin position="160"/>
        <end position="202"/>
    </location>
</feature>
<dbReference type="SMART" id="SM00320">
    <property type="entry name" value="WD40"/>
    <property type="match status" value="5"/>
</dbReference>
<evidence type="ECO:0000313" key="7">
    <source>
        <dbReference type="EMBL" id="KAF0310318.1"/>
    </source>
</evidence>
<dbReference type="GO" id="GO:0005634">
    <property type="term" value="C:nucleus"/>
    <property type="evidence" value="ECO:0007669"/>
    <property type="project" value="TreeGrafter"/>
</dbReference>
<dbReference type="PROSITE" id="PS50294">
    <property type="entry name" value="WD_REPEATS_REGION"/>
    <property type="match status" value="2"/>
</dbReference>
<dbReference type="InterPro" id="IPR044285">
    <property type="entry name" value="PWP1"/>
</dbReference>
<organism evidence="6 8">
    <name type="scientific">Amphibalanus amphitrite</name>
    <name type="common">Striped barnacle</name>
    <name type="synonym">Balanus amphitrite</name>
    <dbReference type="NCBI Taxonomy" id="1232801"/>
    <lineage>
        <taxon>Eukaryota</taxon>
        <taxon>Metazoa</taxon>
        <taxon>Ecdysozoa</taxon>
        <taxon>Arthropoda</taxon>
        <taxon>Crustacea</taxon>
        <taxon>Multicrustacea</taxon>
        <taxon>Cirripedia</taxon>
        <taxon>Thoracica</taxon>
        <taxon>Thoracicalcarea</taxon>
        <taxon>Balanomorpha</taxon>
        <taxon>Balanoidea</taxon>
        <taxon>Balanidae</taxon>
        <taxon>Amphibalaninae</taxon>
        <taxon>Amphibalanus</taxon>
    </lineage>
</organism>
<dbReference type="Gene3D" id="2.130.10.10">
    <property type="entry name" value="YVTN repeat-like/Quinoprotein amine dehydrogenase"/>
    <property type="match status" value="1"/>
</dbReference>
<dbReference type="EMBL" id="VIIS01000319">
    <property type="protein sequence ID" value="KAF0310305.1"/>
    <property type="molecule type" value="Genomic_DNA"/>
</dbReference>
<keyword evidence="3" id="KW-0677">Repeat</keyword>
<dbReference type="GO" id="GO:0006364">
    <property type="term" value="P:rRNA processing"/>
    <property type="evidence" value="ECO:0007669"/>
    <property type="project" value="InterPro"/>
</dbReference>
<evidence type="ECO:0000256" key="5">
    <source>
        <dbReference type="SAM" id="MobiDB-lite"/>
    </source>
</evidence>
<dbReference type="InterPro" id="IPR001680">
    <property type="entry name" value="WD40_rpt"/>
</dbReference>
<evidence type="ECO:0000256" key="1">
    <source>
        <dbReference type="ARBA" id="ARBA00022553"/>
    </source>
</evidence>
<sequence>MSPVIEVWDVDVINCFEPAFKLGKKGKKKSKLGLGHTDAVLSLAWNRHVGHVMASGSADHSVLLWDLETRKKASALQCKEKVQTVSWHPAEMDRLLSADCAGDLRVWECRSEQSKRWRLSGEVECAAWDHFSPTGALACTDDGQLHYVDTRADKKPLWSVQAHEDSCSCLALSPEVPGCLVTVSADKTLKVWDVSSGRPPAPVVSRPMKLGALHCVAFCPDLPWMLCVGGDNKENSFQLWDVRQSAEVRQQFGGRPLRRVLPEPDEGLPAADGPGAVTAAMETDSTVEQLSGMSLSASAGPSGAGPLRTAAGKKLKKRHKARGAGK</sequence>
<reference evidence="6 8" key="1">
    <citation type="submission" date="2019-07" db="EMBL/GenBank/DDBJ databases">
        <title>Draft genome assembly of a fouling barnacle, Amphibalanus amphitrite (Darwin, 1854): The first reference genome for Thecostraca.</title>
        <authorList>
            <person name="Kim W."/>
        </authorList>
    </citation>
    <scope>NUCLEOTIDE SEQUENCE [LARGE SCALE GENOMIC DNA]</scope>
    <source>
        <strain evidence="6">SNU_AA5</strain>
        <tissue evidence="6">Soma without cirri and trophi</tissue>
    </source>
</reference>
<feature type="repeat" description="WD" evidence="4">
    <location>
        <begin position="33"/>
        <end position="75"/>
    </location>
</feature>
<evidence type="ECO:0000313" key="8">
    <source>
        <dbReference type="Proteomes" id="UP000440578"/>
    </source>
</evidence>
<keyword evidence="2 4" id="KW-0853">WD repeat</keyword>
<comment type="caution">
    <text evidence="6">The sequence shown here is derived from an EMBL/GenBank/DDBJ whole genome shotgun (WGS) entry which is preliminary data.</text>
</comment>
<dbReference type="InterPro" id="IPR015943">
    <property type="entry name" value="WD40/YVTN_repeat-like_dom_sf"/>
</dbReference>
<dbReference type="Proteomes" id="UP000440578">
    <property type="component" value="Unassembled WGS sequence"/>
</dbReference>
<dbReference type="InterPro" id="IPR019775">
    <property type="entry name" value="WD40_repeat_CS"/>
</dbReference>
<dbReference type="Pfam" id="PF00400">
    <property type="entry name" value="WD40"/>
    <property type="match status" value="2"/>
</dbReference>
<evidence type="ECO:0000256" key="3">
    <source>
        <dbReference type="ARBA" id="ARBA00022737"/>
    </source>
</evidence>
<accession>A0A6A4WTZ9</accession>
<evidence type="ECO:0000256" key="2">
    <source>
        <dbReference type="ARBA" id="ARBA00022574"/>
    </source>
</evidence>
<name>A0A6A4WTZ9_AMPAM</name>
<gene>
    <name evidence="6" type="primary">PWP1_0</name>
    <name evidence="7" type="synonym">PWP1_1</name>
    <name evidence="6" type="ORF">FJT64_018643</name>
    <name evidence="7" type="ORF">FJT64_018653</name>
</gene>
<keyword evidence="1" id="KW-0597">Phosphoprotein</keyword>
<dbReference type="PROSITE" id="PS00678">
    <property type="entry name" value="WD_REPEATS_1"/>
    <property type="match status" value="2"/>
</dbReference>
<feature type="region of interest" description="Disordered" evidence="5">
    <location>
        <begin position="257"/>
        <end position="326"/>
    </location>
</feature>
<dbReference type="InterPro" id="IPR020472">
    <property type="entry name" value="WD40_PAC1"/>
</dbReference>
<dbReference type="InterPro" id="IPR036322">
    <property type="entry name" value="WD40_repeat_dom_sf"/>
</dbReference>
<dbReference type="AlphaFoldDB" id="A0A6A4WTZ9"/>
<dbReference type="PANTHER" id="PTHR14091:SF0">
    <property type="entry name" value="PERIODIC TRYPTOPHAN PROTEIN 1 HOMOLOG"/>
    <property type="match status" value="1"/>
</dbReference>
<dbReference type="PRINTS" id="PR00320">
    <property type="entry name" value="GPROTEINBRPT"/>
</dbReference>
<keyword evidence="8" id="KW-1185">Reference proteome</keyword>
<dbReference type="OrthoDB" id="270624at2759"/>
<dbReference type="PROSITE" id="PS50082">
    <property type="entry name" value="WD_REPEATS_2"/>
    <property type="match status" value="2"/>
</dbReference>
<dbReference type="EMBL" id="VIIS01000319">
    <property type="protein sequence ID" value="KAF0310318.1"/>
    <property type="molecule type" value="Genomic_DNA"/>
</dbReference>
<feature type="compositionally biased region" description="Low complexity" evidence="5">
    <location>
        <begin position="290"/>
        <end position="307"/>
    </location>
</feature>
<dbReference type="SUPFAM" id="SSF50978">
    <property type="entry name" value="WD40 repeat-like"/>
    <property type="match status" value="1"/>
</dbReference>
<dbReference type="PANTHER" id="PTHR14091">
    <property type="entry name" value="PERIODIC TRYPTOPHAN PROTEIN 1"/>
    <property type="match status" value="1"/>
</dbReference>
<feature type="compositionally biased region" description="Basic residues" evidence="5">
    <location>
        <begin position="311"/>
        <end position="326"/>
    </location>
</feature>
<evidence type="ECO:0000256" key="4">
    <source>
        <dbReference type="PROSITE-ProRule" id="PRU00221"/>
    </source>
</evidence>
<evidence type="ECO:0000313" key="6">
    <source>
        <dbReference type="EMBL" id="KAF0310305.1"/>
    </source>
</evidence>
<proteinExistence type="predicted"/>
<protein>
    <submittedName>
        <fullName evidence="6">Periodic tryptophan protein 1</fullName>
    </submittedName>
</protein>